<evidence type="ECO:0000313" key="4">
    <source>
        <dbReference type="Proteomes" id="UP000501452"/>
    </source>
</evidence>
<name>A0A6G8QFS6_9ACTN</name>
<keyword evidence="4" id="KW-1185">Reference proteome</keyword>
<dbReference type="Proteomes" id="UP000501452">
    <property type="component" value="Chromosome"/>
</dbReference>
<keyword evidence="2" id="KW-0732">Signal</keyword>
<feature type="region of interest" description="Disordered" evidence="1">
    <location>
        <begin position="160"/>
        <end position="182"/>
    </location>
</feature>
<dbReference type="InterPro" id="IPR011050">
    <property type="entry name" value="Pectin_lyase_fold/virulence"/>
</dbReference>
<evidence type="ECO:0000256" key="1">
    <source>
        <dbReference type="SAM" id="MobiDB-lite"/>
    </source>
</evidence>
<protein>
    <recommendedName>
        <fullName evidence="5">Periplasmic copper-binding protein NosD beta helix domain-containing protein</fullName>
    </recommendedName>
</protein>
<evidence type="ECO:0008006" key="5">
    <source>
        <dbReference type="Google" id="ProtNLM"/>
    </source>
</evidence>
<evidence type="ECO:0000256" key="2">
    <source>
        <dbReference type="SAM" id="SignalP"/>
    </source>
</evidence>
<dbReference type="KEGG" id="rub:GBA63_20950"/>
<proteinExistence type="predicted"/>
<feature type="compositionally biased region" description="Polar residues" evidence="1">
    <location>
        <begin position="160"/>
        <end position="171"/>
    </location>
</feature>
<feature type="compositionally biased region" description="Basic and acidic residues" evidence="1">
    <location>
        <begin position="173"/>
        <end position="182"/>
    </location>
</feature>
<reference evidence="3 4" key="1">
    <citation type="submission" date="2019-10" db="EMBL/GenBank/DDBJ databases">
        <title>Rubrobacter sp nov SCSIO 52090 isolated from a deep-sea sediment in the South China Sea.</title>
        <authorList>
            <person name="Chen R.W."/>
        </authorList>
    </citation>
    <scope>NUCLEOTIDE SEQUENCE [LARGE SCALE GENOMIC DNA]</scope>
    <source>
        <strain evidence="3 4">SCSIO 52909</strain>
    </source>
</reference>
<sequence length="182" mass="18958">MALVVGVAALLMAASAAQAEERVCRGTIGGATVDNLRVPQGATCTLNGTKVEGTVKVERSARLFANGIRVKGNVQSEGFQAIYLRQGSVVVGSVQLENGLRGGNGQVLNSRINGDLQFFSNSARMVARGNTILANFQANQNDGGLVIQNNRISQNLQCQSNNPAPVGSGNTAGDKEGQCTRV</sequence>
<feature type="signal peptide" evidence="2">
    <location>
        <begin position="1"/>
        <end position="19"/>
    </location>
</feature>
<dbReference type="SUPFAM" id="SSF51126">
    <property type="entry name" value="Pectin lyase-like"/>
    <property type="match status" value="1"/>
</dbReference>
<dbReference type="AlphaFoldDB" id="A0A6G8QFS6"/>
<feature type="chain" id="PRO_5026030758" description="Periplasmic copper-binding protein NosD beta helix domain-containing protein" evidence="2">
    <location>
        <begin position="20"/>
        <end position="182"/>
    </location>
</feature>
<dbReference type="EMBL" id="CP045119">
    <property type="protein sequence ID" value="QIN85312.1"/>
    <property type="molecule type" value="Genomic_DNA"/>
</dbReference>
<organism evidence="3 4">
    <name type="scientific">Rubrobacter tropicus</name>
    <dbReference type="NCBI Taxonomy" id="2653851"/>
    <lineage>
        <taxon>Bacteria</taxon>
        <taxon>Bacillati</taxon>
        <taxon>Actinomycetota</taxon>
        <taxon>Rubrobacteria</taxon>
        <taxon>Rubrobacterales</taxon>
        <taxon>Rubrobacteraceae</taxon>
        <taxon>Rubrobacter</taxon>
    </lineage>
</organism>
<accession>A0A6G8QFS6</accession>
<gene>
    <name evidence="3" type="ORF">GBA63_20950</name>
</gene>
<evidence type="ECO:0000313" key="3">
    <source>
        <dbReference type="EMBL" id="QIN85312.1"/>
    </source>
</evidence>